<reference evidence="1" key="1">
    <citation type="submission" date="2022-11" db="EMBL/GenBank/DDBJ databases">
        <title>Centuries of genome instability and evolution in soft-shell clam transmissible cancer (bioRxiv).</title>
        <authorList>
            <person name="Hart S.F.M."/>
            <person name="Yonemitsu M.A."/>
            <person name="Giersch R.M."/>
            <person name="Beal B.F."/>
            <person name="Arriagada G."/>
            <person name="Davis B.W."/>
            <person name="Ostrander E.A."/>
            <person name="Goff S.P."/>
            <person name="Metzger M.J."/>
        </authorList>
    </citation>
    <scope>NUCLEOTIDE SEQUENCE</scope>
    <source>
        <strain evidence="1">MELC-2E11</strain>
        <tissue evidence="1">Siphon/mantle</tissue>
    </source>
</reference>
<sequence>MCASRFAWSLWQGEGQEEVVRAGLWSLGTGFSSVMLQVPRARANKILEELQKQKVKRQDLQELVKHWLIESDGFCAKLVLFSSSSSNGTKLGY</sequence>
<keyword evidence="2" id="KW-1185">Reference proteome</keyword>
<organism evidence="1 2">
    <name type="scientific">Mya arenaria</name>
    <name type="common">Soft-shell clam</name>
    <dbReference type="NCBI Taxonomy" id="6604"/>
    <lineage>
        <taxon>Eukaryota</taxon>
        <taxon>Metazoa</taxon>
        <taxon>Spiralia</taxon>
        <taxon>Lophotrochozoa</taxon>
        <taxon>Mollusca</taxon>
        <taxon>Bivalvia</taxon>
        <taxon>Autobranchia</taxon>
        <taxon>Heteroconchia</taxon>
        <taxon>Euheterodonta</taxon>
        <taxon>Imparidentia</taxon>
        <taxon>Neoheterodontei</taxon>
        <taxon>Myida</taxon>
        <taxon>Myoidea</taxon>
        <taxon>Myidae</taxon>
        <taxon>Mya</taxon>
    </lineage>
</organism>
<evidence type="ECO:0000313" key="2">
    <source>
        <dbReference type="Proteomes" id="UP001164746"/>
    </source>
</evidence>
<accession>A0ABY7EZA5</accession>
<name>A0ABY7EZA5_MYAAR</name>
<gene>
    <name evidence="1" type="ORF">MAR_004091</name>
</gene>
<dbReference type="Proteomes" id="UP001164746">
    <property type="component" value="Chromosome 9"/>
</dbReference>
<proteinExistence type="predicted"/>
<protein>
    <submittedName>
        <fullName evidence="1">Uncharacterized protein</fullName>
    </submittedName>
</protein>
<evidence type="ECO:0000313" key="1">
    <source>
        <dbReference type="EMBL" id="WAR13986.1"/>
    </source>
</evidence>
<dbReference type="EMBL" id="CP111020">
    <property type="protein sequence ID" value="WAR13986.1"/>
    <property type="molecule type" value="Genomic_DNA"/>
</dbReference>